<dbReference type="AlphaFoldDB" id="A0A1Y4LYS1"/>
<evidence type="ECO:0000313" key="3">
    <source>
        <dbReference type="Proteomes" id="UP000195447"/>
    </source>
</evidence>
<name>A0A1Y4LYS1_9FIRM</name>
<accession>A0A1Y4LYS1</accession>
<evidence type="ECO:0000256" key="1">
    <source>
        <dbReference type="SAM" id="Phobius"/>
    </source>
</evidence>
<keyword evidence="1" id="KW-0812">Transmembrane</keyword>
<protein>
    <submittedName>
        <fullName evidence="2">Uncharacterized protein</fullName>
    </submittedName>
</protein>
<keyword evidence="3" id="KW-1185">Reference proteome</keyword>
<dbReference type="EMBL" id="NFKM01000002">
    <property type="protein sequence ID" value="OUP61735.1"/>
    <property type="molecule type" value="Genomic_DNA"/>
</dbReference>
<organism evidence="2 3">
    <name type="scientific">Faecalitalea cylindroides</name>
    <dbReference type="NCBI Taxonomy" id="39483"/>
    <lineage>
        <taxon>Bacteria</taxon>
        <taxon>Bacillati</taxon>
        <taxon>Bacillota</taxon>
        <taxon>Erysipelotrichia</taxon>
        <taxon>Erysipelotrichales</taxon>
        <taxon>Erysipelotrichaceae</taxon>
        <taxon>Faecalitalea</taxon>
    </lineage>
</organism>
<keyword evidence="1" id="KW-0472">Membrane</keyword>
<proteinExistence type="predicted"/>
<evidence type="ECO:0000313" key="2">
    <source>
        <dbReference type="EMBL" id="OUP61735.1"/>
    </source>
</evidence>
<sequence>MNPILNMIFSIIIMLLLTMVSRKLLDNEHELFFFLIFNIAGFIFEYLICGLRGSYLVFQLILWLFFSLARIYMNRNEKRF</sequence>
<dbReference type="Proteomes" id="UP000195447">
    <property type="component" value="Unassembled WGS sequence"/>
</dbReference>
<feature type="transmembrane region" description="Helical" evidence="1">
    <location>
        <begin position="54"/>
        <end position="73"/>
    </location>
</feature>
<feature type="transmembrane region" description="Helical" evidence="1">
    <location>
        <begin position="31"/>
        <end position="48"/>
    </location>
</feature>
<keyword evidence="1" id="KW-1133">Transmembrane helix</keyword>
<comment type="caution">
    <text evidence="2">The sequence shown here is derived from an EMBL/GenBank/DDBJ whole genome shotgun (WGS) entry which is preliminary data.</text>
</comment>
<gene>
    <name evidence="2" type="ORF">B5F14_01900</name>
</gene>
<reference evidence="3" key="1">
    <citation type="submission" date="2017-04" db="EMBL/GenBank/DDBJ databases">
        <title>Function of individual gut microbiota members based on whole genome sequencing of pure cultures obtained from chicken caecum.</title>
        <authorList>
            <person name="Medvecky M."/>
            <person name="Cejkova D."/>
            <person name="Polansky O."/>
            <person name="Karasova D."/>
            <person name="Kubasova T."/>
            <person name="Cizek A."/>
            <person name="Rychlik I."/>
        </authorList>
    </citation>
    <scope>NUCLEOTIDE SEQUENCE [LARGE SCALE GENOMIC DNA]</scope>
    <source>
        <strain evidence="3">An178</strain>
    </source>
</reference>
<feature type="transmembrane region" description="Helical" evidence="1">
    <location>
        <begin position="6"/>
        <end position="24"/>
    </location>
</feature>